<evidence type="ECO:0000313" key="4">
    <source>
        <dbReference type="EMBL" id="OGY62742.1"/>
    </source>
</evidence>
<dbReference type="AlphaFoldDB" id="A0A1G1ZDR4"/>
<organism evidence="4 5">
    <name type="scientific">Candidatus Colwellbacteria bacterium RIFCSPLOWO2_12_FULL_46_17</name>
    <dbReference type="NCBI Taxonomy" id="1797695"/>
    <lineage>
        <taxon>Bacteria</taxon>
        <taxon>Candidatus Colwelliibacteriota</taxon>
    </lineage>
</organism>
<evidence type="ECO:0008006" key="6">
    <source>
        <dbReference type="Google" id="ProtNLM"/>
    </source>
</evidence>
<dbReference type="SUPFAM" id="SSF53383">
    <property type="entry name" value="PLP-dependent transferases"/>
    <property type="match status" value="1"/>
</dbReference>
<keyword evidence="2 3" id="KW-0663">Pyridoxal phosphate</keyword>
<reference evidence="4 5" key="1">
    <citation type="journal article" date="2016" name="Nat. Commun.">
        <title>Thousands of microbial genomes shed light on interconnected biogeochemical processes in an aquifer system.</title>
        <authorList>
            <person name="Anantharaman K."/>
            <person name="Brown C.T."/>
            <person name="Hug L.A."/>
            <person name="Sharon I."/>
            <person name="Castelle C.J."/>
            <person name="Probst A.J."/>
            <person name="Thomas B.C."/>
            <person name="Singh A."/>
            <person name="Wilkins M.J."/>
            <person name="Karaoz U."/>
            <person name="Brodie E.L."/>
            <person name="Williams K.H."/>
            <person name="Hubbard S.S."/>
            <person name="Banfield J.F."/>
        </authorList>
    </citation>
    <scope>NUCLEOTIDE SEQUENCE [LARGE SCALE GENOMIC DNA]</scope>
</reference>
<proteinExistence type="inferred from homology"/>
<name>A0A1G1ZDR4_9BACT</name>
<dbReference type="InterPro" id="IPR015424">
    <property type="entry name" value="PyrdxlP-dep_Trfase"/>
</dbReference>
<dbReference type="PANTHER" id="PTHR30244">
    <property type="entry name" value="TRANSAMINASE"/>
    <property type="match status" value="1"/>
</dbReference>
<feature type="active site" description="Proton acceptor" evidence="1">
    <location>
        <position position="182"/>
    </location>
</feature>
<dbReference type="Pfam" id="PF01041">
    <property type="entry name" value="DegT_DnrJ_EryC1"/>
    <property type="match status" value="2"/>
</dbReference>
<dbReference type="Gene3D" id="3.90.1150.10">
    <property type="entry name" value="Aspartate Aminotransferase, domain 1"/>
    <property type="match status" value="1"/>
</dbReference>
<comment type="caution">
    <text evidence="4">The sequence shown here is derived from an EMBL/GenBank/DDBJ whole genome shotgun (WGS) entry which is preliminary data.</text>
</comment>
<dbReference type="PANTHER" id="PTHR30244:SF34">
    <property type="entry name" value="DTDP-4-AMINO-4,6-DIDEOXYGALACTOSE TRANSAMINASE"/>
    <property type="match status" value="1"/>
</dbReference>
<sequence>MKPIFNSLGSSYDFSFVTHALSELIHSDREAPQRLTAELEKMFGGKTHLFYKGRDAIEFALKSYGIESGDEVLIQGFTCYAIEQAVLRTGATPVFVDVGKNNLNVTLDSLKNAHKNTTKAKAVLVQYTLGSPIGISQIKEWCEENKLLLIEDLAQSLGATDEKGTSLGTYGDAVVLSFGRGKVVDAVSGGAVILRREGAREIKVTDTVRKAIIVKDMLYPLTAWKVRKTYKILLGPLILRISRKLGLVTSATGSPTKNVTLMPEEHASLALSELGKLKNTLRHRKKIAEIYYQEIQDKSSIITSQSDIEHGSNLRFALRVDKPAELLRLMDKKGIHIWDRWYRAAVDCGTLSVSSVYKNGTTPNAEELAIHIVNLPTHKEVRERDAMRISKVVNQYLDK</sequence>
<evidence type="ECO:0000256" key="2">
    <source>
        <dbReference type="PIRSR" id="PIRSR000390-2"/>
    </source>
</evidence>
<comment type="similarity">
    <text evidence="3">Belongs to the DegT/DnrJ/EryC1 family.</text>
</comment>
<dbReference type="GO" id="GO:0000271">
    <property type="term" value="P:polysaccharide biosynthetic process"/>
    <property type="evidence" value="ECO:0007669"/>
    <property type="project" value="TreeGrafter"/>
</dbReference>
<evidence type="ECO:0000313" key="5">
    <source>
        <dbReference type="Proteomes" id="UP000177801"/>
    </source>
</evidence>
<gene>
    <name evidence="4" type="ORF">A3G58_00410</name>
</gene>
<dbReference type="PIRSF" id="PIRSF000390">
    <property type="entry name" value="PLP_StrS"/>
    <property type="match status" value="1"/>
</dbReference>
<evidence type="ECO:0000256" key="1">
    <source>
        <dbReference type="PIRSR" id="PIRSR000390-1"/>
    </source>
</evidence>
<dbReference type="EMBL" id="MHJD01000002">
    <property type="protein sequence ID" value="OGY62742.1"/>
    <property type="molecule type" value="Genomic_DNA"/>
</dbReference>
<dbReference type="GO" id="GO:0030170">
    <property type="term" value="F:pyridoxal phosphate binding"/>
    <property type="evidence" value="ECO:0007669"/>
    <property type="project" value="TreeGrafter"/>
</dbReference>
<protein>
    <recommendedName>
        <fullName evidence="6">Aminotransferase class V domain-containing protein</fullName>
    </recommendedName>
</protein>
<dbReference type="InterPro" id="IPR015421">
    <property type="entry name" value="PyrdxlP-dep_Trfase_major"/>
</dbReference>
<accession>A0A1G1ZDR4</accession>
<dbReference type="Proteomes" id="UP000177801">
    <property type="component" value="Unassembled WGS sequence"/>
</dbReference>
<dbReference type="InterPro" id="IPR015422">
    <property type="entry name" value="PyrdxlP-dep_Trfase_small"/>
</dbReference>
<dbReference type="Gene3D" id="3.40.640.10">
    <property type="entry name" value="Type I PLP-dependent aspartate aminotransferase-like (Major domain)"/>
    <property type="match status" value="1"/>
</dbReference>
<feature type="modified residue" description="N6-(pyridoxal phosphate)lysine" evidence="2">
    <location>
        <position position="182"/>
    </location>
</feature>
<evidence type="ECO:0000256" key="3">
    <source>
        <dbReference type="RuleBase" id="RU004508"/>
    </source>
</evidence>
<dbReference type="InterPro" id="IPR000653">
    <property type="entry name" value="DegT/StrS_aminotransferase"/>
</dbReference>
<dbReference type="GO" id="GO:0008483">
    <property type="term" value="F:transaminase activity"/>
    <property type="evidence" value="ECO:0007669"/>
    <property type="project" value="TreeGrafter"/>
</dbReference>